<feature type="compositionally biased region" description="Low complexity" evidence="2">
    <location>
        <begin position="123"/>
        <end position="162"/>
    </location>
</feature>
<feature type="compositionally biased region" description="Low complexity" evidence="2">
    <location>
        <begin position="1"/>
        <end position="21"/>
    </location>
</feature>
<dbReference type="EMBL" id="MU167211">
    <property type="protein sequence ID" value="KAG0151761.1"/>
    <property type="molecule type" value="Genomic_DNA"/>
</dbReference>
<keyword evidence="1" id="KW-0694">RNA-binding</keyword>
<dbReference type="OrthoDB" id="590761at2759"/>
<dbReference type="PANTHER" id="PTHR11960">
    <property type="entry name" value="EUKARYOTIC TRANSLATION INITIATION FACTOR 4E RELATED"/>
    <property type="match status" value="1"/>
</dbReference>
<feature type="compositionally biased region" description="Polar residues" evidence="2">
    <location>
        <begin position="22"/>
        <end position="46"/>
    </location>
</feature>
<evidence type="ECO:0000313" key="3">
    <source>
        <dbReference type="EMBL" id="KAG0151761.1"/>
    </source>
</evidence>
<evidence type="ECO:0000256" key="2">
    <source>
        <dbReference type="SAM" id="MobiDB-lite"/>
    </source>
</evidence>
<dbReference type="Pfam" id="PF01652">
    <property type="entry name" value="IF4E"/>
    <property type="match status" value="1"/>
</dbReference>
<dbReference type="InterPro" id="IPR001040">
    <property type="entry name" value="TIF_eIF_4E"/>
</dbReference>
<organism evidence="3 4">
    <name type="scientific">Cronartium quercuum f. sp. fusiforme G11</name>
    <dbReference type="NCBI Taxonomy" id="708437"/>
    <lineage>
        <taxon>Eukaryota</taxon>
        <taxon>Fungi</taxon>
        <taxon>Dikarya</taxon>
        <taxon>Basidiomycota</taxon>
        <taxon>Pucciniomycotina</taxon>
        <taxon>Pucciniomycetes</taxon>
        <taxon>Pucciniales</taxon>
        <taxon>Coleosporiaceae</taxon>
        <taxon>Cronartium</taxon>
    </lineage>
</organism>
<comment type="caution">
    <text evidence="3">The sequence shown here is derived from an EMBL/GenBank/DDBJ whole genome shotgun (WGS) entry which is preliminary data.</text>
</comment>
<dbReference type="AlphaFoldDB" id="A0A9P6TGG6"/>
<keyword evidence="1" id="KW-0396">Initiation factor</keyword>
<feature type="region of interest" description="Disordered" evidence="2">
    <location>
        <begin position="1"/>
        <end position="168"/>
    </location>
</feature>
<dbReference type="PANTHER" id="PTHR11960:SF18">
    <property type="entry name" value="EUKARYOTIC TRANSLATION INITIATION FACTOR 4E HOMOLOGOUS PROTEIN, ISOFORM B"/>
    <property type="match status" value="1"/>
</dbReference>
<dbReference type="GO" id="GO:0003743">
    <property type="term" value="F:translation initiation factor activity"/>
    <property type="evidence" value="ECO:0007669"/>
    <property type="project" value="UniProtKB-KW"/>
</dbReference>
<evidence type="ECO:0000313" key="4">
    <source>
        <dbReference type="Proteomes" id="UP000886653"/>
    </source>
</evidence>
<feature type="compositionally biased region" description="Low complexity" evidence="2">
    <location>
        <begin position="72"/>
        <end position="81"/>
    </location>
</feature>
<proteinExistence type="inferred from homology"/>
<dbReference type="SUPFAM" id="SSF55418">
    <property type="entry name" value="eIF4e-like"/>
    <property type="match status" value="1"/>
</dbReference>
<dbReference type="GO" id="GO:0016281">
    <property type="term" value="C:eukaryotic translation initiation factor 4F complex"/>
    <property type="evidence" value="ECO:0007669"/>
    <property type="project" value="TreeGrafter"/>
</dbReference>
<feature type="compositionally biased region" description="Low complexity" evidence="2">
    <location>
        <begin position="96"/>
        <end position="110"/>
    </location>
</feature>
<evidence type="ECO:0000256" key="1">
    <source>
        <dbReference type="RuleBase" id="RU004374"/>
    </source>
</evidence>
<gene>
    <name evidence="3" type="ORF">CROQUDRAFT_86395</name>
</gene>
<reference evidence="3" key="1">
    <citation type="submission" date="2013-11" db="EMBL/GenBank/DDBJ databases">
        <title>Genome sequence of the fusiform rust pathogen reveals effectors for host alternation and coevolution with pine.</title>
        <authorList>
            <consortium name="DOE Joint Genome Institute"/>
            <person name="Smith K."/>
            <person name="Pendleton A."/>
            <person name="Kubisiak T."/>
            <person name="Anderson C."/>
            <person name="Salamov A."/>
            <person name="Aerts A."/>
            <person name="Riley R."/>
            <person name="Clum A."/>
            <person name="Lindquist E."/>
            <person name="Ence D."/>
            <person name="Campbell M."/>
            <person name="Kronenberg Z."/>
            <person name="Feau N."/>
            <person name="Dhillon B."/>
            <person name="Hamelin R."/>
            <person name="Burleigh J."/>
            <person name="Smith J."/>
            <person name="Yandell M."/>
            <person name="Nelson C."/>
            <person name="Grigoriev I."/>
            <person name="Davis J."/>
        </authorList>
    </citation>
    <scope>NUCLEOTIDE SEQUENCE</scope>
    <source>
        <strain evidence="3">G11</strain>
    </source>
</reference>
<protein>
    <submittedName>
        <fullName evidence="3">Uncharacterized protein</fullName>
    </submittedName>
</protein>
<feature type="compositionally biased region" description="Gly residues" evidence="2">
    <location>
        <begin position="82"/>
        <end position="95"/>
    </location>
</feature>
<comment type="similarity">
    <text evidence="1">Belongs to the eukaryotic initiation factor 4E family.</text>
</comment>
<dbReference type="InterPro" id="IPR023398">
    <property type="entry name" value="TIF_eIF4e-like"/>
</dbReference>
<sequence length="439" mass="47978">MSSSPSIRRTSSIHNSNSTTTKPTSQGIGNILNNANFPPPSATTATLGHLPRKPAASPNPRNSPVVGILNTSSGHPASPSSGGFGKGGQGFGRIGVGNNNDSPTNPSTTPIQPYLLEKRKKSSNNLPNSPVNNINGIINTNTNQTTTTTIGRGTPTSSTSPHPTRRLGSFNSLAVSINSINNSSSKDLLNKQNEEKINNKNQIDHPLRFEWVFWVLHRSPTKKMSEEEFGRAMRRLGSCNTVETFYPLYLHIKRPSTQTPIADIHIFSKSIKPVWEDPSNVKGGKWTIRLKKGLSDRLWESLILSLIGGGLEKLINSENHQQEICGAVLSIRRDEDILSVWHKNGDPDLSGDGKIAKKVKLSIQTVLQLPLNCNLVYKLNADSLANGVQNAQKIAQQNLEKNQKQQQTRISRSNLIKKRELVTCSNVGNNNNGENFGLN</sequence>
<name>A0A9P6TGG6_9BASI</name>
<keyword evidence="1" id="KW-0648">Protein biosynthesis</keyword>
<accession>A0A9P6TGG6</accession>
<dbReference type="Gene3D" id="3.30.760.10">
    <property type="entry name" value="RNA Cap, Translation Initiation Factor Eif4e"/>
    <property type="match status" value="1"/>
</dbReference>
<dbReference type="GO" id="GO:0000340">
    <property type="term" value="F:RNA 7-methylguanosine cap binding"/>
    <property type="evidence" value="ECO:0007669"/>
    <property type="project" value="TreeGrafter"/>
</dbReference>
<keyword evidence="4" id="KW-1185">Reference proteome</keyword>
<dbReference type="Proteomes" id="UP000886653">
    <property type="component" value="Unassembled WGS sequence"/>
</dbReference>